<accession>S7RIJ2</accession>
<evidence type="ECO:0000313" key="3">
    <source>
        <dbReference type="Proteomes" id="UP000030669"/>
    </source>
</evidence>
<dbReference type="GeneID" id="19309711"/>
<dbReference type="Proteomes" id="UP000030669">
    <property type="component" value="Unassembled WGS sequence"/>
</dbReference>
<evidence type="ECO:0000313" key="2">
    <source>
        <dbReference type="EMBL" id="EPQ52414.1"/>
    </source>
</evidence>
<sequence length="341" mass="36982">MCGTDGRVVEGGTVRSGRGRTEKKEDVEQRRQGEGGGKVGRGSARRPLGNKHRAFTREASCRAVGSFVPGSEEGKCRRQTEQMIKNVRSETCTRCIYHRITRASTECHCRTGGESWGSGAGRQSQAVCESKSGSATVRHNRRLEGSTLGVADGTVLRLAVDGHASTHPNSPPVIPLTRAAASQRMRGRLASTRITHPIIFQPLSRTSAETSYEDGSRLRDGPDVQWRQSMCAFFVAGKSTAESQIPRELGEADDLRGSGRGNCMRAVRHSTSQARNTEETEQVVAITRVQGMGQNITLLSPIPLRNLHGELREGFEGGIGVRHDNSVERATMRKLPVPGGT</sequence>
<feature type="region of interest" description="Disordered" evidence="1">
    <location>
        <begin position="1"/>
        <end position="54"/>
    </location>
</feature>
<evidence type="ECO:0000256" key="1">
    <source>
        <dbReference type="SAM" id="MobiDB-lite"/>
    </source>
</evidence>
<feature type="compositionally biased region" description="Basic and acidic residues" evidence="1">
    <location>
        <begin position="19"/>
        <end position="33"/>
    </location>
</feature>
<gene>
    <name evidence="2" type="ORF">GLOTRDRAFT_95341</name>
</gene>
<proteinExistence type="predicted"/>
<dbReference type="EMBL" id="KB469307">
    <property type="protein sequence ID" value="EPQ52414.1"/>
    <property type="molecule type" value="Genomic_DNA"/>
</dbReference>
<keyword evidence="3" id="KW-1185">Reference proteome</keyword>
<reference evidence="2 3" key="1">
    <citation type="journal article" date="2012" name="Science">
        <title>The Paleozoic origin of enzymatic lignin decomposition reconstructed from 31 fungal genomes.</title>
        <authorList>
            <person name="Floudas D."/>
            <person name="Binder M."/>
            <person name="Riley R."/>
            <person name="Barry K."/>
            <person name="Blanchette R.A."/>
            <person name="Henrissat B."/>
            <person name="Martinez A.T."/>
            <person name="Otillar R."/>
            <person name="Spatafora J.W."/>
            <person name="Yadav J.S."/>
            <person name="Aerts A."/>
            <person name="Benoit I."/>
            <person name="Boyd A."/>
            <person name="Carlson A."/>
            <person name="Copeland A."/>
            <person name="Coutinho P.M."/>
            <person name="de Vries R.P."/>
            <person name="Ferreira P."/>
            <person name="Findley K."/>
            <person name="Foster B."/>
            <person name="Gaskell J."/>
            <person name="Glotzer D."/>
            <person name="Gorecki P."/>
            <person name="Heitman J."/>
            <person name="Hesse C."/>
            <person name="Hori C."/>
            <person name="Igarashi K."/>
            <person name="Jurgens J.A."/>
            <person name="Kallen N."/>
            <person name="Kersten P."/>
            <person name="Kohler A."/>
            <person name="Kuees U."/>
            <person name="Kumar T.K.A."/>
            <person name="Kuo A."/>
            <person name="LaButti K."/>
            <person name="Larrondo L.F."/>
            <person name="Lindquist E."/>
            <person name="Ling A."/>
            <person name="Lombard V."/>
            <person name="Lucas S."/>
            <person name="Lundell T."/>
            <person name="Martin R."/>
            <person name="McLaughlin D.J."/>
            <person name="Morgenstern I."/>
            <person name="Morin E."/>
            <person name="Murat C."/>
            <person name="Nagy L.G."/>
            <person name="Nolan M."/>
            <person name="Ohm R.A."/>
            <person name="Patyshakuliyeva A."/>
            <person name="Rokas A."/>
            <person name="Ruiz-Duenas F.J."/>
            <person name="Sabat G."/>
            <person name="Salamov A."/>
            <person name="Samejima M."/>
            <person name="Schmutz J."/>
            <person name="Slot J.C."/>
            <person name="St John F."/>
            <person name="Stenlid J."/>
            <person name="Sun H."/>
            <person name="Sun S."/>
            <person name="Syed K."/>
            <person name="Tsang A."/>
            <person name="Wiebenga A."/>
            <person name="Young D."/>
            <person name="Pisabarro A."/>
            <person name="Eastwood D.C."/>
            <person name="Martin F."/>
            <person name="Cullen D."/>
            <person name="Grigoriev I.V."/>
            <person name="Hibbett D.S."/>
        </authorList>
    </citation>
    <scope>NUCLEOTIDE SEQUENCE [LARGE SCALE GENOMIC DNA]</scope>
    <source>
        <strain evidence="2 3">ATCC 11539</strain>
    </source>
</reference>
<dbReference type="HOGENOM" id="CLU_813949_0_0_1"/>
<dbReference type="KEGG" id="gtr:GLOTRDRAFT_95341"/>
<dbReference type="AlphaFoldDB" id="S7RIJ2"/>
<protein>
    <submittedName>
        <fullName evidence="2">Uncharacterized protein</fullName>
    </submittedName>
</protein>
<dbReference type="RefSeq" id="XP_007868733.1">
    <property type="nucleotide sequence ID" value="XM_007870542.1"/>
</dbReference>
<name>S7RIJ2_GLOTA</name>
<organism evidence="2 3">
    <name type="scientific">Gloeophyllum trabeum (strain ATCC 11539 / FP-39264 / Madison 617)</name>
    <name type="common">Brown rot fungus</name>
    <dbReference type="NCBI Taxonomy" id="670483"/>
    <lineage>
        <taxon>Eukaryota</taxon>
        <taxon>Fungi</taxon>
        <taxon>Dikarya</taxon>
        <taxon>Basidiomycota</taxon>
        <taxon>Agaricomycotina</taxon>
        <taxon>Agaricomycetes</taxon>
        <taxon>Gloeophyllales</taxon>
        <taxon>Gloeophyllaceae</taxon>
        <taxon>Gloeophyllum</taxon>
    </lineage>
</organism>